<dbReference type="Proteomes" id="UP000528432">
    <property type="component" value="Unassembled WGS sequence"/>
</dbReference>
<gene>
    <name evidence="1" type="ORF">HMJ28_06730</name>
</gene>
<name>A0A7Y3V8X7_CLOCO</name>
<protein>
    <submittedName>
        <fullName evidence="1">Uncharacterized protein</fullName>
    </submittedName>
</protein>
<proteinExistence type="predicted"/>
<dbReference type="EMBL" id="JABFIF010000010">
    <property type="protein sequence ID" value="NOH16079.1"/>
    <property type="molecule type" value="Genomic_DNA"/>
</dbReference>
<accession>A0A7Y3V8X7</accession>
<evidence type="ECO:0000313" key="1">
    <source>
        <dbReference type="EMBL" id="NOH16079.1"/>
    </source>
</evidence>
<dbReference type="AlphaFoldDB" id="A0A7Y3V8X7"/>
<organism evidence="1 2">
    <name type="scientific">Clostridium cochlearium</name>
    <dbReference type="NCBI Taxonomy" id="1494"/>
    <lineage>
        <taxon>Bacteria</taxon>
        <taxon>Bacillati</taxon>
        <taxon>Bacillota</taxon>
        <taxon>Clostridia</taxon>
        <taxon>Eubacteriales</taxon>
        <taxon>Clostridiaceae</taxon>
        <taxon>Clostridium</taxon>
    </lineage>
</organism>
<reference evidence="1 2" key="1">
    <citation type="submission" date="2020-05" db="EMBL/GenBank/DDBJ databases">
        <title>Draft genome sequence of Clostridium cochlearium strain AGROS13 isolated from a sheep dairy farm in New Zealand.</title>
        <authorList>
            <person name="Gupta T.B."/>
            <person name="Jauregui R."/>
            <person name="Risson A.N."/>
            <person name="Brightwell G."/>
            <person name="Maclean P."/>
        </authorList>
    </citation>
    <scope>NUCLEOTIDE SEQUENCE [LARGE SCALE GENOMIC DNA]</scope>
    <source>
        <strain evidence="1 2">AGROS13</strain>
    </source>
</reference>
<sequence length="105" mass="11687">MDQSKSYVFRIVRDSNVGVDPTKHEIESSKIGSVEGNTLKNVPDTTTLKQLKEALKLSAGAEVHFVKKTDRDNEIKDLNQVVTDEYEIVVVAKGGTTGYYEIEVQ</sequence>
<comment type="caution">
    <text evidence="1">The sequence shown here is derived from an EMBL/GenBank/DDBJ whole genome shotgun (WGS) entry which is preliminary data.</text>
</comment>
<evidence type="ECO:0000313" key="2">
    <source>
        <dbReference type="Proteomes" id="UP000528432"/>
    </source>
</evidence>